<dbReference type="AlphaFoldDB" id="A0AAV2GS04"/>
<dbReference type="EMBL" id="OZ034822">
    <property type="protein sequence ID" value="CAL1412618.1"/>
    <property type="molecule type" value="Genomic_DNA"/>
</dbReference>
<organism evidence="2 3">
    <name type="scientific">Linum trigynum</name>
    <dbReference type="NCBI Taxonomy" id="586398"/>
    <lineage>
        <taxon>Eukaryota</taxon>
        <taxon>Viridiplantae</taxon>
        <taxon>Streptophyta</taxon>
        <taxon>Embryophyta</taxon>
        <taxon>Tracheophyta</taxon>
        <taxon>Spermatophyta</taxon>
        <taxon>Magnoliopsida</taxon>
        <taxon>eudicotyledons</taxon>
        <taxon>Gunneridae</taxon>
        <taxon>Pentapetalae</taxon>
        <taxon>rosids</taxon>
        <taxon>fabids</taxon>
        <taxon>Malpighiales</taxon>
        <taxon>Linaceae</taxon>
        <taxon>Linum</taxon>
    </lineage>
</organism>
<keyword evidence="3" id="KW-1185">Reference proteome</keyword>
<keyword evidence="1" id="KW-0472">Membrane</keyword>
<name>A0AAV2GS04_9ROSI</name>
<gene>
    <name evidence="2" type="ORF">LTRI10_LOCUS51897</name>
</gene>
<keyword evidence="1" id="KW-0812">Transmembrane</keyword>
<dbReference type="Proteomes" id="UP001497516">
    <property type="component" value="Chromosome 9"/>
</dbReference>
<evidence type="ECO:0000256" key="1">
    <source>
        <dbReference type="SAM" id="Phobius"/>
    </source>
</evidence>
<keyword evidence="1" id="KW-1133">Transmembrane helix</keyword>
<evidence type="ECO:0008006" key="4">
    <source>
        <dbReference type="Google" id="ProtNLM"/>
    </source>
</evidence>
<protein>
    <recommendedName>
        <fullName evidence="4">Aminotransferase-like plant mobile domain-containing protein</fullName>
    </recommendedName>
</protein>
<feature type="transmembrane region" description="Helical" evidence="1">
    <location>
        <begin position="146"/>
        <end position="168"/>
    </location>
</feature>
<accession>A0AAV2GS04</accession>
<proteinExistence type="predicted"/>
<sequence>MDFTLLCNLGGPRNASVPLRLRLLHVWPAKSPGDIRIYNYCTLWVDETGMLIQGVSPTLMAIGFRRNLSPCVLPAESFPLDAYEFVAFSQLNLRADEILQDEVNGWALIDLLFIRMVWTTPGVWSSKKSRWNLGEFMFLPFADDHLIDYLCPYWAALVWYCLILFRYYRLSEEGKYPSSASDFIRFSCETTFGVDEGVEFTFIEADWRSNLSIKVAIAGDRLVSMHELLLGLSMDLRCTEGSEESKSADLCLRFKVIFALVAGYL</sequence>
<reference evidence="2 3" key="1">
    <citation type="submission" date="2024-04" db="EMBL/GenBank/DDBJ databases">
        <authorList>
            <person name="Fracassetti M."/>
        </authorList>
    </citation>
    <scope>NUCLEOTIDE SEQUENCE [LARGE SCALE GENOMIC DNA]</scope>
</reference>
<evidence type="ECO:0000313" key="3">
    <source>
        <dbReference type="Proteomes" id="UP001497516"/>
    </source>
</evidence>
<evidence type="ECO:0000313" key="2">
    <source>
        <dbReference type="EMBL" id="CAL1412618.1"/>
    </source>
</evidence>